<dbReference type="Proteomes" id="UP000652681">
    <property type="component" value="Unassembled WGS sequence"/>
</dbReference>
<dbReference type="RefSeq" id="WP_163492768.1">
    <property type="nucleotide sequence ID" value="NZ_JACVEL010000002.1"/>
</dbReference>
<name>A0A8J6PHC1_9FLAO</name>
<proteinExistence type="predicted"/>
<feature type="transmembrane region" description="Helical" evidence="1">
    <location>
        <begin position="20"/>
        <end position="39"/>
    </location>
</feature>
<feature type="transmembrane region" description="Helical" evidence="1">
    <location>
        <begin position="138"/>
        <end position="161"/>
    </location>
</feature>
<keyword evidence="1" id="KW-1133">Transmembrane helix</keyword>
<evidence type="ECO:0000313" key="3">
    <source>
        <dbReference type="Proteomes" id="UP000652681"/>
    </source>
</evidence>
<feature type="transmembrane region" description="Helical" evidence="1">
    <location>
        <begin position="60"/>
        <end position="87"/>
    </location>
</feature>
<reference evidence="2" key="1">
    <citation type="submission" date="2020-09" db="EMBL/GenBank/DDBJ databases">
        <title>Taishania pollutisoli gen. nov., sp. nov., Isolated from Tetrabromobisphenol A-Contaminated Soil.</title>
        <authorList>
            <person name="Chen Q."/>
        </authorList>
    </citation>
    <scope>NUCLEOTIDE SEQUENCE</scope>
    <source>
        <strain evidence="2">CZZ-1</strain>
    </source>
</reference>
<dbReference type="EMBL" id="JACVEL010000002">
    <property type="protein sequence ID" value="MBC9811459.1"/>
    <property type="molecule type" value="Genomic_DNA"/>
</dbReference>
<evidence type="ECO:0000256" key="1">
    <source>
        <dbReference type="SAM" id="Phobius"/>
    </source>
</evidence>
<protein>
    <submittedName>
        <fullName evidence="2">Uncharacterized protein</fullName>
    </submittedName>
</protein>
<accession>A0A8J6PHC1</accession>
<keyword evidence="1" id="KW-0472">Membrane</keyword>
<evidence type="ECO:0000313" key="2">
    <source>
        <dbReference type="EMBL" id="MBC9811459.1"/>
    </source>
</evidence>
<comment type="caution">
    <text evidence="2">The sequence shown here is derived from an EMBL/GenBank/DDBJ whole genome shotgun (WGS) entry which is preliminary data.</text>
</comment>
<keyword evidence="1" id="KW-0812">Transmembrane</keyword>
<dbReference type="AlphaFoldDB" id="A0A8J6PHC1"/>
<feature type="transmembrane region" description="Helical" evidence="1">
    <location>
        <begin position="99"/>
        <end position="117"/>
    </location>
</feature>
<gene>
    <name evidence="2" type="ORF">H9Y05_03125</name>
</gene>
<sequence length="165" mass="20063">MERYWNYLFYLQHKLLNVIGVKYFQRPLSYIIFFIFPKLKKKKKEILNAAASSIDHKEMGFNLGFAFSHMFLTTVVIFSIICLYVTVLINYKIKEDIKYFITGVLLLSYLLNYWLLWKKDIYLTYFKKFEKQPFSQWHYLYIIFFHLGVWGFGILSIHWTIGFNL</sequence>
<keyword evidence="3" id="KW-1185">Reference proteome</keyword>
<organism evidence="2 3">
    <name type="scientific">Taishania pollutisoli</name>
    <dbReference type="NCBI Taxonomy" id="2766479"/>
    <lineage>
        <taxon>Bacteria</taxon>
        <taxon>Pseudomonadati</taxon>
        <taxon>Bacteroidota</taxon>
        <taxon>Flavobacteriia</taxon>
        <taxon>Flavobacteriales</taxon>
        <taxon>Crocinitomicaceae</taxon>
        <taxon>Taishania</taxon>
    </lineage>
</organism>